<evidence type="ECO:0000313" key="2">
    <source>
        <dbReference type="EMBL" id="KAK9700823.1"/>
    </source>
</evidence>
<gene>
    <name evidence="2" type="ORF">QE152_g31007</name>
</gene>
<reference evidence="2 3" key="1">
    <citation type="journal article" date="2024" name="BMC Genomics">
        <title>De novo assembly and annotation of Popillia japonica's genome with initial clues to its potential as an invasive pest.</title>
        <authorList>
            <person name="Cucini C."/>
            <person name="Boschi S."/>
            <person name="Funari R."/>
            <person name="Cardaioli E."/>
            <person name="Iannotti N."/>
            <person name="Marturano G."/>
            <person name="Paoli F."/>
            <person name="Bruttini M."/>
            <person name="Carapelli A."/>
            <person name="Frati F."/>
            <person name="Nardi F."/>
        </authorList>
    </citation>
    <scope>NUCLEOTIDE SEQUENCE [LARGE SCALE GENOMIC DNA]</scope>
    <source>
        <strain evidence="2">DMR45628</strain>
    </source>
</reference>
<dbReference type="AlphaFoldDB" id="A0AAW1JCI3"/>
<comment type="caution">
    <text evidence="2">The sequence shown here is derived from an EMBL/GenBank/DDBJ whole genome shotgun (WGS) entry which is preliminary data.</text>
</comment>
<proteinExistence type="predicted"/>
<feature type="region of interest" description="Disordered" evidence="1">
    <location>
        <begin position="76"/>
        <end position="99"/>
    </location>
</feature>
<dbReference type="EMBL" id="JASPKY010000429">
    <property type="protein sequence ID" value="KAK9700823.1"/>
    <property type="molecule type" value="Genomic_DNA"/>
</dbReference>
<sequence length="99" mass="10867">MRVLMAQIVICPPPYISANSLPVQLRIMSDSDSRSSDNPSSTVVANSLPVQLRIMSDSDSRSSDNPSSTVVEKITELRPIEKRTRGRPKLGLEDQSLSI</sequence>
<name>A0AAW1JCI3_POPJA</name>
<keyword evidence="3" id="KW-1185">Reference proteome</keyword>
<accession>A0AAW1JCI3</accession>
<protein>
    <submittedName>
        <fullName evidence="2">Uncharacterized protein</fullName>
    </submittedName>
</protein>
<organism evidence="2 3">
    <name type="scientific">Popillia japonica</name>
    <name type="common">Japanese beetle</name>
    <dbReference type="NCBI Taxonomy" id="7064"/>
    <lineage>
        <taxon>Eukaryota</taxon>
        <taxon>Metazoa</taxon>
        <taxon>Ecdysozoa</taxon>
        <taxon>Arthropoda</taxon>
        <taxon>Hexapoda</taxon>
        <taxon>Insecta</taxon>
        <taxon>Pterygota</taxon>
        <taxon>Neoptera</taxon>
        <taxon>Endopterygota</taxon>
        <taxon>Coleoptera</taxon>
        <taxon>Polyphaga</taxon>
        <taxon>Scarabaeiformia</taxon>
        <taxon>Scarabaeidae</taxon>
        <taxon>Rutelinae</taxon>
        <taxon>Popillia</taxon>
    </lineage>
</organism>
<dbReference type="Proteomes" id="UP001458880">
    <property type="component" value="Unassembled WGS sequence"/>
</dbReference>
<evidence type="ECO:0000313" key="3">
    <source>
        <dbReference type="Proteomes" id="UP001458880"/>
    </source>
</evidence>
<evidence type="ECO:0000256" key="1">
    <source>
        <dbReference type="SAM" id="MobiDB-lite"/>
    </source>
</evidence>